<keyword evidence="7" id="KW-1185">Reference proteome</keyword>
<evidence type="ECO:0000256" key="3">
    <source>
        <dbReference type="SAM" id="Phobius"/>
    </source>
</evidence>
<dbReference type="SMART" id="SM00645">
    <property type="entry name" value="Pept_C1"/>
    <property type="match status" value="1"/>
</dbReference>
<dbReference type="Proteomes" id="UP001141327">
    <property type="component" value="Unassembled WGS sequence"/>
</dbReference>
<dbReference type="PROSITE" id="PS00640">
    <property type="entry name" value="THIOL_PROTEASE_ASN"/>
    <property type="match status" value="1"/>
</dbReference>
<keyword evidence="3" id="KW-0472">Membrane</keyword>
<keyword evidence="3" id="KW-1133">Transmembrane helix</keyword>
<dbReference type="EMBL" id="JAPMOS010000003">
    <property type="protein sequence ID" value="KAJ4462472.1"/>
    <property type="molecule type" value="Genomic_DNA"/>
</dbReference>
<dbReference type="InterPro" id="IPR038765">
    <property type="entry name" value="Papain-like_cys_pep_sf"/>
</dbReference>
<proteinExistence type="inferred from homology"/>
<evidence type="ECO:0000256" key="4">
    <source>
        <dbReference type="SAM" id="SignalP"/>
    </source>
</evidence>
<dbReference type="PROSITE" id="PS00139">
    <property type="entry name" value="THIOL_PROTEASE_CYS"/>
    <property type="match status" value="1"/>
</dbReference>
<evidence type="ECO:0000256" key="2">
    <source>
        <dbReference type="ARBA" id="ARBA00023157"/>
    </source>
</evidence>
<accession>A0ABQ8UV94</accession>
<dbReference type="Gene3D" id="3.90.70.10">
    <property type="entry name" value="Cysteine proteinases"/>
    <property type="match status" value="1"/>
</dbReference>
<name>A0ABQ8UV94_9EUKA</name>
<keyword evidence="3" id="KW-0812">Transmembrane</keyword>
<dbReference type="PROSITE" id="PS00639">
    <property type="entry name" value="THIOL_PROTEASE_HIS"/>
    <property type="match status" value="1"/>
</dbReference>
<reference evidence="6" key="1">
    <citation type="journal article" date="2022" name="bioRxiv">
        <title>Genomics of Preaxostyla Flagellates Illuminates Evolutionary Transitions and the Path Towards Mitochondrial Loss.</title>
        <authorList>
            <person name="Novak L.V.F."/>
            <person name="Treitli S.C."/>
            <person name="Pyrih J."/>
            <person name="Halakuc P."/>
            <person name="Pipaliya S.V."/>
            <person name="Vacek V."/>
            <person name="Brzon O."/>
            <person name="Soukal P."/>
            <person name="Eme L."/>
            <person name="Dacks J.B."/>
            <person name="Karnkowska A."/>
            <person name="Elias M."/>
            <person name="Hampl V."/>
        </authorList>
    </citation>
    <scope>NUCLEOTIDE SEQUENCE</scope>
    <source>
        <strain evidence="6">RCP-MX</strain>
    </source>
</reference>
<evidence type="ECO:0000313" key="6">
    <source>
        <dbReference type="EMBL" id="KAJ4462472.1"/>
    </source>
</evidence>
<dbReference type="InterPro" id="IPR025661">
    <property type="entry name" value="Pept_asp_AS"/>
</dbReference>
<evidence type="ECO:0000313" key="7">
    <source>
        <dbReference type="Proteomes" id="UP001141327"/>
    </source>
</evidence>
<dbReference type="PANTHER" id="PTHR12411">
    <property type="entry name" value="CYSTEINE PROTEASE FAMILY C1-RELATED"/>
    <property type="match status" value="1"/>
</dbReference>
<dbReference type="InterPro" id="IPR000169">
    <property type="entry name" value="Pept_cys_AS"/>
</dbReference>
<feature type="transmembrane region" description="Helical" evidence="3">
    <location>
        <begin position="467"/>
        <end position="490"/>
    </location>
</feature>
<organism evidence="6 7">
    <name type="scientific">Paratrimastix pyriformis</name>
    <dbReference type="NCBI Taxonomy" id="342808"/>
    <lineage>
        <taxon>Eukaryota</taxon>
        <taxon>Metamonada</taxon>
        <taxon>Preaxostyla</taxon>
        <taxon>Paratrimastigidae</taxon>
        <taxon>Paratrimastix</taxon>
    </lineage>
</organism>
<dbReference type="PRINTS" id="PR00705">
    <property type="entry name" value="PAPAIN"/>
</dbReference>
<protein>
    <submittedName>
        <fullName evidence="6">Cathepsin B</fullName>
    </submittedName>
</protein>
<dbReference type="InterPro" id="IPR025660">
    <property type="entry name" value="Pept_his_AS"/>
</dbReference>
<dbReference type="InterPro" id="IPR013128">
    <property type="entry name" value="Peptidase_C1A"/>
</dbReference>
<comment type="caution">
    <text evidence="6">The sequence shown here is derived from an EMBL/GenBank/DDBJ whole genome shotgun (WGS) entry which is preliminary data.</text>
</comment>
<dbReference type="Pfam" id="PF00112">
    <property type="entry name" value="Peptidase_C1"/>
    <property type="match status" value="1"/>
</dbReference>
<evidence type="ECO:0000256" key="1">
    <source>
        <dbReference type="ARBA" id="ARBA00008455"/>
    </source>
</evidence>
<comment type="similarity">
    <text evidence="1">Belongs to the peptidase C1 family.</text>
</comment>
<feature type="signal peptide" evidence="4">
    <location>
        <begin position="1"/>
        <end position="19"/>
    </location>
</feature>
<feature type="chain" id="PRO_5045948403" evidence="4">
    <location>
        <begin position="20"/>
        <end position="523"/>
    </location>
</feature>
<feature type="domain" description="Peptidase C1A papain C-terminal" evidence="5">
    <location>
        <begin position="99"/>
        <end position="325"/>
    </location>
</feature>
<keyword evidence="4" id="KW-0732">Signal</keyword>
<dbReference type="InterPro" id="IPR000668">
    <property type="entry name" value="Peptidase_C1A_C"/>
</dbReference>
<dbReference type="SUPFAM" id="SSF54001">
    <property type="entry name" value="Cysteine proteinases"/>
    <property type="match status" value="1"/>
</dbReference>
<gene>
    <name evidence="6" type="ORF">PAPYR_1117</name>
</gene>
<keyword evidence="2" id="KW-1015">Disulfide bond</keyword>
<sequence>MRLTRDLFLCLLFVGIVVTERPDDELGPVDFESLVRTINGDNGAGWTASLSAVPEPMRGRTTEELRSIFPSDLDDLHFPLRANPDLSSPRSPSNSLAGLPSSFNWKEQFPATWGPIGDQGSCGSCWAFSSTTVLSARLLIKMDGSWVATSPQDLLNCDHTCIPGSATACDNGCHGGNCFTVWHYLSQVGAGAESCVPYKGVAGECSDMCNDTATPTLKDTLSSTEAMVADRPDFIKYLIYRDGPMQTTMYAYADLVTYRQGVYKHLTGANLGGHGIVLLGWGVENGEEYWIAQNSWGPSWGMEGLFKVSIADNRCSFGELAYAGAIPDGGQAKRKVALVDAATAKSLAPACNYDSPKVQVTWSHFDSVENAIQAANSVLSGASGDARSFFCRRLFVPATDAGAVQPLCYTACTSYLTEWVGREEVAKWMCNGLTKTTWGQEVAVAGDAQCSAWLDSRGTNPVAQWCLVGGVVGGLVLLGLVVVGIVVCVCRRRRQPANPAGLPVAPTSNYAWSPLQNSPTPVQ</sequence>
<evidence type="ECO:0000259" key="5">
    <source>
        <dbReference type="SMART" id="SM00645"/>
    </source>
</evidence>